<sequence>MAGPLKGVKVIEMAGIGPGPFCAMMLADMGAQVLRIERPGTARARATDILVRSRDVVAMDLAAPGATAAVLDMVAGADVLIEGFRPGVMERLGLGPVPCLERRPALVYGRMTGWGQHGPLAHAAGHDINYIAITGALHAIGRPGANPTVPLNYVGDFGGGAMMLAFGIAAALYEARSSGKGQVVDAAMTDGAALLSAMMYGMHAGGAWNNRRGDNMLDGGAHFYDTYECADGKHVAVGAIEAKFYARLLALCGIEDEAFRAQMDQQAWPELKAKLAGIFRTRTRDQWCEVLEGSDACFAPVLDWDEAPRHPHNVARNTFVEVEGMIHPAPAPRFSRTEPDAPRAPREASAEAAPDILAAWGLRDSTIDALQQAKALG</sequence>
<dbReference type="InterPro" id="IPR044855">
    <property type="entry name" value="CoA-Trfase_III_dom3_sf"/>
</dbReference>
<dbReference type="AlphaFoldDB" id="A0A556AS13"/>
<evidence type="ECO:0000256" key="1">
    <source>
        <dbReference type="SAM" id="MobiDB-lite"/>
    </source>
</evidence>
<keyword evidence="3" id="KW-1185">Reference proteome</keyword>
<dbReference type="EMBL" id="VLTJ01000020">
    <property type="protein sequence ID" value="TSH95732.1"/>
    <property type="molecule type" value="Genomic_DNA"/>
</dbReference>
<dbReference type="SUPFAM" id="SSF89796">
    <property type="entry name" value="CoA-transferase family III (CaiB/BaiF)"/>
    <property type="match status" value="1"/>
</dbReference>
<feature type="region of interest" description="Disordered" evidence="1">
    <location>
        <begin position="330"/>
        <end position="350"/>
    </location>
</feature>
<dbReference type="PANTHER" id="PTHR48228:SF5">
    <property type="entry name" value="ALPHA-METHYLACYL-COA RACEMASE"/>
    <property type="match status" value="1"/>
</dbReference>
<name>A0A556AS13_9BURK</name>
<protein>
    <submittedName>
        <fullName evidence="2">CoA transferase</fullName>
    </submittedName>
</protein>
<dbReference type="Gene3D" id="3.30.1540.10">
    <property type="entry name" value="formyl-coa transferase, domain 3"/>
    <property type="match status" value="1"/>
</dbReference>
<dbReference type="InterPro" id="IPR003673">
    <property type="entry name" value="CoA-Trfase_fam_III"/>
</dbReference>
<keyword evidence="2" id="KW-0808">Transferase</keyword>
<dbReference type="PANTHER" id="PTHR48228">
    <property type="entry name" value="SUCCINYL-COA--D-CITRAMALATE COA-TRANSFERASE"/>
    <property type="match status" value="1"/>
</dbReference>
<evidence type="ECO:0000313" key="3">
    <source>
        <dbReference type="Proteomes" id="UP000318405"/>
    </source>
</evidence>
<proteinExistence type="predicted"/>
<evidence type="ECO:0000313" key="2">
    <source>
        <dbReference type="EMBL" id="TSH95732.1"/>
    </source>
</evidence>
<gene>
    <name evidence="2" type="ORF">FOZ76_10060</name>
</gene>
<dbReference type="InterPro" id="IPR023606">
    <property type="entry name" value="CoA-Trfase_III_dom_1_sf"/>
</dbReference>
<organism evidence="2 3">
    <name type="scientific">Verticiella sediminum</name>
    <dbReference type="NCBI Taxonomy" id="1247510"/>
    <lineage>
        <taxon>Bacteria</taxon>
        <taxon>Pseudomonadati</taxon>
        <taxon>Pseudomonadota</taxon>
        <taxon>Betaproteobacteria</taxon>
        <taxon>Burkholderiales</taxon>
        <taxon>Alcaligenaceae</taxon>
        <taxon>Verticiella</taxon>
    </lineage>
</organism>
<dbReference type="Pfam" id="PF02515">
    <property type="entry name" value="CoA_transf_3"/>
    <property type="match status" value="1"/>
</dbReference>
<dbReference type="Gene3D" id="3.40.50.10540">
    <property type="entry name" value="Crotonobetainyl-coa:carnitine coa-transferase, domain 1"/>
    <property type="match status" value="1"/>
</dbReference>
<comment type="caution">
    <text evidence="2">The sequence shown here is derived from an EMBL/GenBank/DDBJ whole genome shotgun (WGS) entry which is preliminary data.</text>
</comment>
<dbReference type="OrthoDB" id="5294844at2"/>
<feature type="compositionally biased region" description="Basic and acidic residues" evidence="1">
    <location>
        <begin position="335"/>
        <end position="349"/>
    </location>
</feature>
<dbReference type="Proteomes" id="UP000318405">
    <property type="component" value="Unassembled WGS sequence"/>
</dbReference>
<dbReference type="Gene3D" id="3.30.60.110">
    <property type="match status" value="1"/>
</dbReference>
<dbReference type="InterPro" id="IPR050509">
    <property type="entry name" value="CoA-transferase_III"/>
</dbReference>
<dbReference type="GO" id="GO:0016740">
    <property type="term" value="F:transferase activity"/>
    <property type="evidence" value="ECO:0007669"/>
    <property type="project" value="UniProtKB-KW"/>
</dbReference>
<reference evidence="2 3" key="1">
    <citation type="submission" date="2019-07" db="EMBL/GenBank/DDBJ databases">
        <title>Qingshengfaniella alkalisoli gen. nov., sp. nov., isolated from saline soil.</title>
        <authorList>
            <person name="Xu L."/>
            <person name="Huang X.-X."/>
            <person name="Sun J.-Q."/>
        </authorList>
    </citation>
    <scope>NUCLEOTIDE SEQUENCE [LARGE SCALE GENOMIC DNA]</scope>
    <source>
        <strain evidence="2 3">DSM 27279</strain>
    </source>
</reference>
<dbReference type="RefSeq" id="WP_143948032.1">
    <property type="nucleotide sequence ID" value="NZ_BAABMB010000002.1"/>
</dbReference>
<accession>A0A556AS13</accession>